<name>A0ABR7LJN7_9ACTN</name>
<proteinExistence type="predicted"/>
<sequence>MTAVLALIGVMGCSEPRERPTAPAAFASTPTPERLTPEVARQAFRAYVTNEDVARASGDERLALSWAADGQSQLIAAAFRKAAFTGEPVPRYHYATPRLYVPRLSTYPQWFVAAVDRTTRSGNGSSAGAGRSASEPRSKRTALMAFHRSSPSTRWRLSLTTVLNAKTKVPHVVVDREGYATPLATFDAGLMIQPRSVSGIHATLAVEGSGSVAADVLRTGAYTSGYYTQTRRAKRRAAEAGLAYDTVFTATGFPIFPLRTADGGGLVLYALSQNTVTFLKDKRNRLSIPRDAAHLLDTLVLKDELNVTQTLQFAAVVPVQPPARTPAHTPSPGPGRKTAPRADVVAHDGAVTQAFTRASG</sequence>
<evidence type="ECO:0000313" key="3">
    <source>
        <dbReference type="EMBL" id="MBC6464898.1"/>
    </source>
</evidence>
<dbReference type="Pfam" id="PF26366">
    <property type="entry name" value="DUF8094"/>
    <property type="match status" value="1"/>
</dbReference>
<dbReference type="RefSeq" id="WP_187241860.1">
    <property type="nucleotide sequence ID" value="NZ_BAAAOK010000008.1"/>
</dbReference>
<organism evidence="3 4">
    <name type="scientific">Actinomadura alba</name>
    <dbReference type="NCBI Taxonomy" id="406431"/>
    <lineage>
        <taxon>Bacteria</taxon>
        <taxon>Bacillati</taxon>
        <taxon>Actinomycetota</taxon>
        <taxon>Actinomycetes</taxon>
        <taxon>Streptosporangiales</taxon>
        <taxon>Thermomonosporaceae</taxon>
        <taxon>Actinomadura</taxon>
    </lineage>
</organism>
<feature type="compositionally biased region" description="Low complexity" evidence="1">
    <location>
        <begin position="120"/>
        <end position="135"/>
    </location>
</feature>
<keyword evidence="4" id="KW-1185">Reference proteome</keyword>
<comment type="caution">
    <text evidence="3">The sequence shown here is derived from an EMBL/GenBank/DDBJ whole genome shotgun (WGS) entry which is preliminary data.</text>
</comment>
<protein>
    <recommendedName>
        <fullName evidence="2">DUF8094 domain-containing protein</fullName>
    </recommendedName>
</protein>
<feature type="region of interest" description="Disordered" evidence="1">
    <location>
        <begin position="120"/>
        <end position="140"/>
    </location>
</feature>
<reference evidence="3 4" key="1">
    <citation type="submission" date="2020-06" db="EMBL/GenBank/DDBJ databases">
        <title>Actinomadura xiongansis sp. nov., isolated from soil of Baiyangdian.</title>
        <authorList>
            <person name="Zhang X."/>
        </authorList>
    </citation>
    <scope>NUCLEOTIDE SEQUENCE [LARGE SCALE GENOMIC DNA]</scope>
    <source>
        <strain evidence="3 4">HBUM206468</strain>
    </source>
</reference>
<feature type="compositionally biased region" description="Pro residues" evidence="1">
    <location>
        <begin position="321"/>
        <end position="333"/>
    </location>
</feature>
<evidence type="ECO:0000256" key="1">
    <source>
        <dbReference type="SAM" id="MobiDB-lite"/>
    </source>
</evidence>
<evidence type="ECO:0000313" key="4">
    <source>
        <dbReference type="Proteomes" id="UP000805614"/>
    </source>
</evidence>
<dbReference type="InterPro" id="IPR058407">
    <property type="entry name" value="DUF8094"/>
</dbReference>
<evidence type="ECO:0000259" key="2">
    <source>
        <dbReference type="Pfam" id="PF26366"/>
    </source>
</evidence>
<feature type="domain" description="DUF8094" evidence="2">
    <location>
        <begin position="35"/>
        <end position="320"/>
    </location>
</feature>
<accession>A0ABR7LJN7</accession>
<gene>
    <name evidence="3" type="ORF">HKK74_05210</name>
</gene>
<dbReference type="EMBL" id="JABVEC010000002">
    <property type="protein sequence ID" value="MBC6464898.1"/>
    <property type="molecule type" value="Genomic_DNA"/>
</dbReference>
<feature type="region of interest" description="Disordered" evidence="1">
    <location>
        <begin position="321"/>
        <end position="346"/>
    </location>
</feature>
<dbReference type="Proteomes" id="UP000805614">
    <property type="component" value="Unassembled WGS sequence"/>
</dbReference>